<feature type="compositionally biased region" description="Acidic residues" evidence="2">
    <location>
        <begin position="31"/>
        <end position="51"/>
    </location>
</feature>
<dbReference type="Proteomes" id="UP000053573">
    <property type="component" value="Unassembled WGS sequence"/>
</dbReference>
<keyword evidence="1" id="KW-0479">Metal-binding</keyword>
<dbReference type="GO" id="GO:0008270">
    <property type="term" value="F:zinc ion binding"/>
    <property type="evidence" value="ECO:0007669"/>
    <property type="project" value="UniProtKB-KW"/>
</dbReference>
<comment type="caution">
    <text evidence="4">The sequence shown here is derived from an EMBL/GenBank/DDBJ whole genome shotgun (WGS) entry which is preliminary data.</text>
</comment>
<gene>
    <name evidence="4" type="ORF">EMPG_10888</name>
</gene>
<evidence type="ECO:0000259" key="3">
    <source>
        <dbReference type="PROSITE" id="PS50966"/>
    </source>
</evidence>
<dbReference type="EMBL" id="LDEV01003570">
    <property type="protein sequence ID" value="KLJ05662.1"/>
    <property type="molecule type" value="Genomic_DNA"/>
</dbReference>
<protein>
    <recommendedName>
        <fullName evidence="3">SWIM-type domain-containing protein</fullName>
    </recommendedName>
</protein>
<evidence type="ECO:0000313" key="4">
    <source>
        <dbReference type="EMBL" id="KLJ05662.1"/>
    </source>
</evidence>
<keyword evidence="5" id="KW-1185">Reference proteome</keyword>
<dbReference type="PROSITE" id="PS50966">
    <property type="entry name" value="ZF_SWIM"/>
    <property type="match status" value="1"/>
</dbReference>
<reference evidence="5" key="1">
    <citation type="journal article" date="2015" name="PLoS Genet.">
        <title>The dynamic genome and transcriptome of the human fungal pathogen Blastomyces and close relative Emmonsia.</title>
        <authorList>
            <person name="Munoz J.F."/>
            <person name="Gauthier G.M."/>
            <person name="Desjardins C.A."/>
            <person name="Gallo J.E."/>
            <person name="Holder J."/>
            <person name="Sullivan T.D."/>
            <person name="Marty A.J."/>
            <person name="Carmen J.C."/>
            <person name="Chen Z."/>
            <person name="Ding L."/>
            <person name="Gujja S."/>
            <person name="Magrini V."/>
            <person name="Misas E."/>
            <person name="Mitreva M."/>
            <person name="Priest M."/>
            <person name="Saif S."/>
            <person name="Whiston E.A."/>
            <person name="Young S."/>
            <person name="Zeng Q."/>
            <person name="Goldman W.E."/>
            <person name="Mardis E.R."/>
            <person name="Taylor J.W."/>
            <person name="McEwen J.G."/>
            <person name="Clay O.K."/>
            <person name="Klein B.S."/>
            <person name="Cuomo C.A."/>
        </authorList>
    </citation>
    <scope>NUCLEOTIDE SEQUENCE [LARGE SCALE GENOMIC DNA]</scope>
    <source>
        <strain evidence="5">UAMH 139</strain>
    </source>
</reference>
<dbReference type="AlphaFoldDB" id="A0A0H1B3S9"/>
<evidence type="ECO:0000256" key="2">
    <source>
        <dbReference type="SAM" id="MobiDB-lite"/>
    </source>
</evidence>
<dbReference type="InterPro" id="IPR007527">
    <property type="entry name" value="Znf_SWIM"/>
</dbReference>
<evidence type="ECO:0000313" key="5">
    <source>
        <dbReference type="Proteomes" id="UP000053573"/>
    </source>
</evidence>
<name>A0A0H1B3S9_9EURO</name>
<evidence type="ECO:0000256" key="1">
    <source>
        <dbReference type="PROSITE-ProRule" id="PRU00325"/>
    </source>
</evidence>
<feature type="region of interest" description="Disordered" evidence="2">
    <location>
        <begin position="454"/>
        <end position="478"/>
    </location>
</feature>
<feature type="region of interest" description="Disordered" evidence="2">
    <location>
        <begin position="1"/>
        <end position="59"/>
    </location>
</feature>
<keyword evidence="1" id="KW-0862">Zinc</keyword>
<sequence length="478" mass="52411">MSAPTKQLGKLSIGGSMSSTRGQPERRGRADDEEEHSADSSSEEEVSEGEGEGTASGSANALVKGNSAILYSVAGLSGDVRARAMSGITGKFVVEKCRALEDGYDFQVLDHGLVHLGHGPMTCSCSEYGDGTKACRHIFWLVDQLLRLTLPERPRPGMPLSRTGESPNVPPLYQLIGDRMEEIAGNARWHFIDEPGSPDVSEQEYGGSMSRPEKVRDILSAFSESTMPDDFRPDQVETINQSRTPAQCVVQGDFEATMFRLAVHDDNVYHSLRKAMPPPARAAIFFDKVQKKTRALLLDFDRYRQYGTPLRDGTALEIPVVIKQLYELVALLESNIAPRSPDSYTNAADTLIGILRDVVTYNYNAFDGNAWGRVPPAGETEDDCNLFAQAIGQPEVSGQFFILDVLASLPGGFLMQREPQLETIMSKIPMANQSMVSYLQRFQALLNREFPGSGFPAPTYRQKRPAGGAPGSGRKRPK</sequence>
<proteinExistence type="predicted"/>
<keyword evidence="1" id="KW-0863">Zinc-finger</keyword>
<feature type="domain" description="SWIM-type" evidence="3">
    <location>
        <begin position="112"/>
        <end position="146"/>
    </location>
</feature>
<accession>A0A0H1B3S9</accession>
<dbReference type="OrthoDB" id="5387895at2759"/>
<organism evidence="4 5">
    <name type="scientific">Blastomyces silverae</name>
    <dbReference type="NCBI Taxonomy" id="2060906"/>
    <lineage>
        <taxon>Eukaryota</taxon>
        <taxon>Fungi</taxon>
        <taxon>Dikarya</taxon>
        <taxon>Ascomycota</taxon>
        <taxon>Pezizomycotina</taxon>
        <taxon>Eurotiomycetes</taxon>
        <taxon>Eurotiomycetidae</taxon>
        <taxon>Onygenales</taxon>
        <taxon>Ajellomycetaceae</taxon>
        <taxon>Blastomyces</taxon>
    </lineage>
</organism>